<dbReference type="Proteomes" id="UP000782610">
    <property type="component" value="Unassembled WGS sequence"/>
</dbReference>
<name>A0A933L4U6_9HYPH</name>
<proteinExistence type="predicted"/>
<sequence length="138" mass="15586">MSERQHRGIKSTALSAEGPMRDLGRELGHHRARAGRAWRRYASLSEKVDPAATRAHQVWSDAIDDALRTAEAISQEQPRSLNDLLVQYEAIWWWVGEDDNVLDGSTRRWLTRFRHSLRRLASQRISSDHAVGGGTSGS</sequence>
<comment type="caution">
    <text evidence="1">The sequence shown here is derived from an EMBL/GenBank/DDBJ whole genome shotgun (WGS) entry which is preliminary data.</text>
</comment>
<protein>
    <submittedName>
        <fullName evidence="1">Uncharacterized protein</fullName>
    </submittedName>
</protein>
<evidence type="ECO:0000313" key="1">
    <source>
        <dbReference type="EMBL" id="MBI4923082.1"/>
    </source>
</evidence>
<dbReference type="EMBL" id="JACRAF010000042">
    <property type="protein sequence ID" value="MBI4923082.1"/>
    <property type="molecule type" value="Genomic_DNA"/>
</dbReference>
<evidence type="ECO:0000313" key="2">
    <source>
        <dbReference type="Proteomes" id="UP000782610"/>
    </source>
</evidence>
<dbReference type="AlphaFoldDB" id="A0A933L4U6"/>
<gene>
    <name evidence="1" type="ORF">HY834_15165</name>
</gene>
<reference evidence="1" key="1">
    <citation type="submission" date="2020-07" db="EMBL/GenBank/DDBJ databases">
        <title>Huge and variable diversity of episymbiotic CPR bacteria and DPANN archaea in groundwater ecosystems.</title>
        <authorList>
            <person name="He C.Y."/>
            <person name="Keren R."/>
            <person name="Whittaker M."/>
            <person name="Farag I.F."/>
            <person name="Doudna J."/>
            <person name="Cate J.H.D."/>
            <person name="Banfield J.F."/>
        </authorList>
    </citation>
    <scope>NUCLEOTIDE SEQUENCE</scope>
    <source>
        <strain evidence="1">NC_groundwater_1586_Pr3_B-0.1um_66_15</strain>
    </source>
</reference>
<organism evidence="1 2">
    <name type="scientific">Devosia nanyangense</name>
    <dbReference type="NCBI Taxonomy" id="1228055"/>
    <lineage>
        <taxon>Bacteria</taxon>
        <taxon>Pseudomonadati</taxon>
        <taxon>Pseudomonadota</taxon>
        <taxon>Alphaproteobacteria</taxon>
        <taxon>Hyphomicrobiales</taxon>
        <taxon>Devosiaceae</taxon>
        <taxon>Devosia</taxon>
    </lineage>
</organism>
<accession>A0A933L4U6</accession>